<dbReference type="InterPro" id="IPR053098">
    <property type="entry name" value="Petuviruses_polyprotein"/>
</dbReference>
<comment type="caution">
    <text evidence="3">The sequence shown here is derived from an EMBL/GenBank/DDBJ whole genome shotgun (WGS) entry which is preliminary data.</text>
</comment>
<proteinExistence type="predicted"/>
<feature type="coiled-coil region" evidence="1">
    <location>
        <begin position="475"/>
        <end position="530"/>
    </location>
</feature>
<keyword evidence="4" id="KW-1185">Reference proteome</keyword>
<dbReference type="Proteomes" id="UP001632038">
    <property type="component" value="Unassembled WGS sequence"/>
</dbReference>
<dbReference type="Pfam" id="PF01107">
    <property type="entry name" value="MP"/>
    <property type="match status" value="1"/>
</dbReference>
<organism evidence="3 4">
    <name type="scientific">Castilleja foliolosa</name>
    <dbReference type="NCBI Taxonomy" id="1961234"/>
    <lineage>
        <taxon>Eukaryota</taxon>
        <taxon>Viridiplantae</taxon>
        <taxon>Streptophyta</taxon>
        <taxon>Embryophyta</taxon>
        <taxon>Tracheophyta</taxon>
        <taxon>Spermatophyta</taxon>
        <taxon>Magnoliopsida</taxon>
        <taxon>eudicotyledons</taxon>
        <taxon>Gunneridae</taxon>
        <taxon>Pentapetalae</taxon>
        <taxon>asterids</taxon>
        <taxon>lamiids</taxon>
        <taxon>Lamiales</taxon>
        <taxon>Orobanchaceae</taxon>
        <taxon>Pedicularideae</taxon>
        <taxon>Castillejinae</taxon>
        <taxon>Castilleja</taxon>
    </lineage>
</organism>
<accession>A0ABD3EB82</accession>
<evidence type="ECO:0000256" key="2">
    <source>
        <dbReference type="SAM" id="MobiDB-lite"/>
    </source>
</evidence>
<evidence type="ECO:0000313" key="4">
    <source>
        <dbReference type="Proteomes" id="UP001632038"/>
    </source>
</evidence>
<feature type="region of interest" description="Disordered" evidence="2">
    <location>
        <begin position="581"/>
        <end position="611"/>
    </location>
</feature>
<dbReference type="InterPro" id="IPR028919">
    <property type="entry name" value="Viral_movement"/>
</dbReference>
<dbReference type="PANTHER" id="PTHR48435:SF1">
    <property type="entry name" value="POLYPROTEIN"/>
    <property type="match status" value="1"/>
</dbReference>
<reference evidence="4" key="1">
    <citation type="journal article" date="2024" name="IScience">
        <title>Strigolactones Initiate the Formation of Haustorium-like Structures in Castilleja.</title>
        <authorList>
            <person name="Buerger M."/>
            <person name="Peterson D."/>
            <person name="Chory J."/>
        </authorList>
    </citation>
    <scope>NUCLEOTIDE SEQUENCE [LARGE SCALE GENOMIC DNA]</scope>
</reference>
<protein>
    <submittedName>
        <fullName evidence="3">Uncharacterized protein</fullName>
    </submittedName>
</protein>
<feature type="region of interest" description="Disordered" evidence="2">
    <location>
        <begin position="340"/>
        <end position="371"/>
    </location>
</feature>
<dbReference type="PANTHER" id="PTHR48435">
    <property type="entry name" value="POLYPROTEIN"/>
    <property type="match status" value="1"/>
</dbReference>
<evidence type="ECO:0000313" key="3">
    <source>
        <dbReference type="EMBL" id="KAL3651537.1"/>
    </source>
</evidence>
<sequence>MSENSKVPITELPLLNPYRAFTKPNTTLPKSIKNVFNPTKTSAKELVLASQLQQHLVPATEAEQMIPLRIDEGMIYQWKHHGYTHLHYGAIRLALTLHGRKGLAVVARIALLDTRYKEYQHACIATIQTTLNAGTVFVTLFPNFNMALEDPQIYQNLQIQLQITGAPQINNTYVATLHHQMAYRVQNHAMDLSLPRDTEDALLIQLESQHSPSCIHIPRQIPRDELIQLLPESWITNYEKIHERSTPIQSVESSIQRRKDGTVEIAFKQQKDEKPRPSAFCTEINTISTVESTEPMNEERYLKGVPISSFDSKGKPVYVFADETGYKFFDICDCETCSMNTSDEDDTPRRRRKKKSSQQKLKERYEAGDPEVDLLGEPQGKGFEYYVTYSNPPRTPDKEDAEPCYMFAPSTSKDSFPSKDFEEKDNKHAWKIKNPNIKNPDGSMKQVSAAEATLNWQSENAMAQNHLLTQIDKKVSFLDTAIQEINQKIEALHKELLHLANTVAFNSPIMAQKEAELKHLKNQLNSLSQTKPQAPMLYDLFTPYPIYVPPYTAQSQPLSFSGDPSIFGASSFLPKGNIEEQLGTKRKQTTGKEKVQEEKIPKTQPEKSTSQLMVEHAKNPISTFLEKMAIDDTSTKERKKRVEFIMMNKTNFQYLVPIDIVH</sequence>
<name>A0ABD3EB82_9LAMI</name>
<dbReference type="AlphaFoldDB" id="A0ABD3EB82"/>
<dbReference type="EMBL" id="JAVIJP010000006">
    <property type="protein sequence ID" value="KAL3651537.1"/>
    <property type="molecule type" value="Genomic_DNA"/>
</dbReference>
<gene>
    <name evidence="3" type="ORF">CASFOL_004539</name>
</gene>
<feature type="compositionally biased region" description="Basic and acidic residues" evidence="2">
    <location>
        <begin position="590"/>
        <end position="605"/>
    </location>
</feature>
<evidence type="ECO:0000256" key="1">
    <source>
        <dbReference type="SAM" id="Coils"/>
    </source>
</evidence>
<keyword evidence="1" id="KW-0175">Coiled coil</keyword>